<dbReference type="PROSITE" id="PS50198">
    <property type="entry name" value="PPIC_PPIASE_2"/>
    <property type="match status" value="1"/>
</dbReference>
<evidence type="ECO:0000256" key="4">
    <source>
        <dbReference type="ARBA" id="ARBA00023110"/>
    </source>
</evidence>
<dbReference type="SUPFAM" id="SSF54534">
    <property type="entry name" value="FKBP-like"/>
    <property type="match status" value="1"/>
</dbReference>
<evidence type="ECO:0000259" key="8">
    <source>
        <dbReference type="PROSITE" id="PS50198"/>
    </source>
</evidence>
<dbReference type="EMBL" id="FXAM01000001">
    <property type="protein sequence ID" value="SMF95038.1"/>
    <property type="molecule type" value="Genomic_DNA"/>
</dbReference>
<evidence type="ECO:0000256" key="2">
    <source>
        <dbReference type="ARBA" id="ARBA00007656"/>
    </source>
</evidence>
<dbReference type="InterPro" id="IPR000297">
    <property type="entry name" value="PPIase_PpiC"/>
</dbReference>
<dbReference type="AlphaFoldDB" id="A0A1Y6CWJ9"/>
<proteinExistence type="inferred from homology"/>
<feature type="signal peptide" evidence="7">
    <location>
        <begin position="1"/>
        <end position="23"/>
    </location>
</feature>
<dbReference type="Gene3D" id="3.10.50.40">
    <property type="match status" value="1"/>
</dbReference>
<dbReference type="GO" id="GO:0003755">
    <property type="term" value="F:peptidyl-prolyl cis-trans isomerase activity"/>
    <property type="evidence" value="ECO:0007669"/>
    <property type="project" value="UniProtKB-KW"/>
</dbReference>
<keyword evidence="5 9" id="KW-0413">Isomerase</keyword>
<gene>
    <name evidence="9" type="ORF">SAMN02949497_2382</name>
</gene>
<evidence type="ECO:0000313" key="9">
    <source>
        <dbReference type="EMBL" id="SMF95038.1"/>
    </source>
</evidence>
<dbReference type="Pfam" id="PF13616">
    <property type="entry name" value="Rotamase_3"/>
    <property type="match status" value="1"/>
</dbReference>
<feature type="compositionally biased region" description="Basic and acidic residues" evidence="6">
    <location>
        <begin position="258"/>
        <end position="270"/>
    </location>
</feature>
<dbReference type="STRING" id="1760988.SAMN02949497_2382"/>
<evidence type="ECO:0000256" key="5">
    <source>
        <dbReference type="PROSITE-ProRule" id="PRU00278"/>
    </source>
</evidence>
<sequence>MKKYPLIAIAVASALLAAGSAQAADAAKPTGDPIAIVNGKPISKAAFESVQAELAQRRGGGSAPDDKIVEELIKREVLAQEAESQGLDKDPKFAARIENARRLAMAQNAVEHYMATLQVSDDELKKEYDQRIGANKATEFKARHILVESEKTAKEVLAKLDKGGKFADLAKKYSKDPGSKDKGGDLGWFNPQQMVPQFSEAVTALKNGETTKAPVQSQFGWHIIQREESREQAPPPFDAVKDQLRNMLQSQKLQQHMAELESKAKIENRLPPKPAEPPAPPAGAAAPGLEAGKPQPPAEKPAQTAPAAPAPAPKPAH</sequence>
<reference evidence="9 10" key="1">
    <citation type="submission" date="2016-12" db="EMBL/GenBank/DDBJ databases">
        <authorList>
            <person name="Song W.-J."/>
            <person name="Kurnit D.M."/>
        </authorList>
    </citation>
    <scope>NUCLEOTIDE SEQUENCE [LARGE SCALE GENOMIC DNA]</scope>
    <source>
        <strain evidence="9 10">175</strain>
    </source>
</reference>
<dbReference type="InterPro" id="IPR027304">
    <property type="entry name" value="Trigger_fact/SurA_dom_sf"/>
</dbReference>
<comment type="catalytic activity">
    <reaction evidence="1">
        <text>[protein]-peptidylproline (omega=180) = [protein]-peptidylproline (omega=0)</text>
        <dbReference type="Rhea" id="RHEA:16237"/>
        <dbReference type="Rhea" id="RHEA-COMP:10747"/>
        <dbReference type="Rhea" id="RHEA-COMP:10748"/>
        <dbReference type="ChEBI" id="CHEBI:83833"/>
        <dbReference type="ChEBI" id="CHEBI:83834"/>
        <dbReference type="EC" id="5.2.1.8"/>
    </reaction>
</comment>
<dbReference type="SUPFAM" id="SSF109998">
    <property type="entry name" value="Triger factor/SurA peptide-binding domain-like"/>
    <property type="match status" value="1"/>
</dbReference>
<name>A0A1Y6CWJ9_9GAMM</name>
<dbReference type="InterPro" id="IPR023058">
    <property type="entry name" value="PPIase_PpiC_CS"/>
</dbReference>
<dbReference type="Proteomes" id="UP000192923">
    <property type="component" value="Unassembled WGS sequence"/>
</dbReference>
<evidence type="ECO:0000256" key="7">
    <source>
        <dbReference type="SAM" id="SignalP"/>
    </source>
</evidence>
<feature type="compositionally biased region" description="Pro residues" evidence="6">
    <location>
        <begin position="271"/>
        <end position="281"/>
    </location>
</feature>
<comment type="similarity">
    <text evidence="2">Belongs to the PpiC/parvulin rotamase family.</text>
</comment>
<dbReference type="RefSeq" id="WP_085212931.1">
    <property type="nucleotide sequence ID" value="NZ_FXAM01000001.1"/>
</dbReference>
<feature type="region of interest" description="Disordered" evidence="6">
    <location>
        <begin position="247"/>
        <end position="317"/>
    </location>
</feature>
<keyword evidence="4 5" id="KW-0697">Rotamase</keyword>
<evidence type="ECO:0000256" key="1">
    <source>
        <dbReference type="ARBA" id="ARBA00000971"/>
    </source>
</evidence>
<dbReference type="InterPro" id="IPR050245">
    <property type="entry name" value="PrsA_foldase"/>
</dbReference>
<feature type="domain" description="PpiC" evidence="8">
    <location>
        <begin position="137"/>
        <end position="228"/>
    </location>
</feature>
<protein>
    <recommendedName>
        <fullName evidence="3">peptidylprolyl isomerase</fullName>
        <ecNumber evidence="3">5.2.1.8</ecNumber>
    </recommendedName>
</protein>
<dbReference type="Gene3D" id="1.10.8.1040">
    <property type="match status" value="1"/>
</dbReference>
<evidence type="ECO:0000256" key="6">
    <source>
        <dbReference type="SAM" id="MobiDB-lite"/>
    </source>
</evidence>
<feature type="compositionally biased region" description="Low complexity" evidence="6">
    <location>
        <begin position="282"/>
        <end position="293"/>
    </location>
</feature>
<feature type="compositionally biased region" description="Pro residues" evidence="6">
    <location>
        <begin position="308"/>
        <end position="317"/>
    </location>
</feature>
<dbReference type="PANTHER" id="PTHR47245">
    <property type="entry name" value="PEPTIDYLPROLYL ISOMERASE"/>
    <property type="match status" value="1"/>
</dbReference>
<dbReference type="InterPro" id="IPR046357">
    <property type="entry name" value="PPIase_dom_sf"/>
</dbReference>
<evidence type="ECO:0000313" key="10">
    <source>
        <dbReference type="Proteomes" id="UP000192923"/>
    </source>
</evidence>
<dbReference type="PANTHER" id="PTHR47245:SF2">
    <property type="entry name" value="PEPTIDYL-PROLYL CIS-TRANS ISOMERASE HP_0175-RELATED"/>
    <property type="match status" value="1"/>
</dbReference>
<dbReference type="OrthoDB" id="14196at2"/>
<keyword evidence="7" id="KW-0732">Signal</keyword>
<feature type="chain" id="PRO_5013277848" description="peptidylprolyl isomerase" evidence="7">
    <location>
        <begin position="24"/>
        <end position="317"/>
    </location>
</feature>
<accession>A0A1Y6CWJ9</accession>
<keyword evidence="10" id="KW-1185">Reference proteome</keyword>
<organism evidence="9 10">
    <name type="scientific">Methylomagnum ishizawai</name>
    <dbReference type="NCBI Taxonomy" id="1760988"/>
    <lineage>
        <taxon>Bacteria</taxon>
        <taxon>Pseudomonadati</taxon>
        <taxon>Pseudomonadota</taxon>
        <taxon>Gammaproteobacteria</taxon>
        <taxon>Methylococcales</taxon>
        <taxon>Methylococcaceae</taxon>
        <taxon>Methylomagnum</taxon>
    </lineage>
</organism>
<dbReference type="EC" id="5.2.1.8" evidence="3"/>
<dbReference type="PROSITE" id="PS01096">
    <property type="entry name" value="PPIC_PPIASE_1"/>
    <property type="match status" value="1"/>
</dbReference>
<evidence type="ECO:0000256" key="3">
    <source>
        <dbReference type="ARBA" id="ARBA00013194"/>
    </source>
</evidence>